<evidence type="ECO:0000313" key="5">
    <source>
        <dbReference type="Proteomes" id="UP000051634"/>
    </source>
</evidence>
<dbReference type="InterPro" id="IPR029052">
    <property type="entry name" value="Metallo-depent_PP-like"/>
</dbReference>
<gene>
    <name evidence="4" type="ORF">Ga0074115_10524</name>
</gene>
<proteinExistence type="inferred from homology"/>
<dbReference type="InterPro" id="IPR052169">
    <property type="entry name" value="CW_Biosynth-Accessory"/>
</dbReference>
<dbReference type="Proteomes" id="UP000051634">
    <property type="component" value="Unassembled WGS sequence"/>
</dbReference>
<dbReference type="Pfam" id="PF09587">
    <property type="entry name" value="PGA_cap"/>
    <property type="match status" value="1"/>
</dbReference>
<dbReference type="SUPFAM" id="SSF56300">
    <property type="entry name" value="Metallo-dependent phosphatases"/>
    <property type="match status" value="1"/>
</dbReference>
<feature type="signal peptide" evidence="2">
    <location>
        <begin position="1"/>
        <end position="25"/>
    </location>
</feature>
<comment type="caution">
    <text evidence="4">The sequence shown here is derived from an EMBL/GenBank/DDBJ whole genome shotgun (WGS) entry which is preliminary data.</text>
</comment>
<keyword evidence="2" id="KW-0732">Signal</keyword>
<dbReference type="InterPro" id="IPR019079">
    <property type="entry name" value="Capsule_synth_CapA"/>
</dbReference>
<feature type="chain" id="PRO_5006666978" evidence="2">
    <location>
        <begin position="26"/>
        <end position="405"/>
    </location>
</feature>
<dbReference type="PANTHER" id="PTHR33393">
    <property type="entry name" value="POLYGLUTAMINE SYNTHESIS ACCESSORY PROTEIN RV0574C-RELATED"/>
    <property type="match status" value="1"/>
</dbReference>
<dbReference type="Gene3D" id="3.60.21.10">
    <property type="match status" value="1"/>
</dbReference>
<dbReference type="SMART" id="SM00854">
    <property type="entry name" value="PGA_cap"/>
    <property type="match status" value="1"/>
</dbReference>
<protein>
    <submittedName>
        <fullName evidence="4">Poly-gamma-glutamate synthesis protein CapA/YwtB</fullName>
    </submittedName>
</protein>
<evidence type="ECO:0000259" key="3">
    <source>
        <dbReference type="SMART" id="SM00854"/>
    </source>
</evidence>
<evidence type="ECO:0000256" key="1">
    <source>
        <dbReference type="ARBA" id="ARBA00005662"/>
    </source>
</evidence>
<feature type="domain" description="Capsule synthesis protein CapA" evidence="3">
    <location>
        <begin position="43"/>
        <end position="325"/>
    </location>
</feature>
<dbReference type="PANTHER" id="PTHR33393:SF11">
    <property type="entry name" value="POLYGLUTAMINE SYNTHESIS ACCESSORY PROTEIN RV0574C-RELATED"/>
    <property type="match status" value="1"/>
</dbReference>
<dbReference type="AlphaFoldDB" id="A0A0T5YUT2"/>
<name>A0A0T5YUT2_9GAMM</name>
<evidence type="ECO:0000313" key="4">
    <source>
        <dbReference type="EMBL" id="KRT54388.1"/>
    </source>
</evidence>
<dbReference type="CDD" id="cd07381">
    <property type="entry name" value="MPP_CapA"/>
    <property type="match status" value="1"/>
</dbReference>
<evidence type="ECO:0000256" key="2">
    <source>
        <dbReference type="SAM" id="SignalP"/>
    </source>
</evidence>
<sequence length="405" mass="44586">MQRRRMLSWLGLGLLGLGSGAVARAGTQRMTHHETENKTDPVTLFLCGDVMTGRGIDQVLPHPSSPEIYESYMTSALGYVEIAEEANGPIPAPVAFDYIWGDALTEFIRVAPDLRLINLETAVTRSDSYWPSKGINYRMHPDNFPCIEAAGINGCILANNHVLDWGYDGLKETLDTVEAAGIKTIGAGHNGKEAKAPAVFELAGGRRVIVLAFAHPSSGVPRAWRAGPGRAGVRLMESLSEAGIEEVASQVAAVKQAGDLVVVSIHWGGNWGYQIASEQQRFAYGLIDRAGVDVVHGHSSHHPKGIEIYHDRPILYGCGDFLNDYEGIGGFPQYRDDLTLMYFLTLEPHSGRLLRLQMTPMQIRRFRLQTPSMQDRRWLAQTMGRECGRLGAGIKENAQGRFELY</sequence>
<organism evidence="4 5">
    <name type="scientific">endosymbiont of Ridgeia piscesae</name>
    <dbReference type="NCBI Taxonomy" id="54398"/>
    <lineage>
        <taxon>Bacteria</taxon>
        <taxon>Pseudomonadati</taxon>
        <taxon>Pseudomonadota</taxon>
        <taxon>Gammaproteobacteria</taxon>
        <taxon>sulfur-oxidizing symbionts</taxon>
    </lineage>
</organism>
<keyword evidence="5" id="KW-1185">Reference proteome</keyword>
<accession>A0A0T5YUT2</accession>
<reference evidence="4 5" key="1">
    <citation type="submission" date="2015-11" db="EMBL/GenBank/DDBJ databases">
        <title>The genome of Candidatus Endoriftia persephone in Ridgeia piscesae and population structure of the North Eastern Pacific vestimentiferan symbionts.</title>
        <authorList>
            <person name="Perez M."/>
            <person name="Juniper K.S."/>
        </authorList>
    </citation>
    <scope>NUCLEOTIDE SEQUENCE [LARGE SCALE GENOMIC DNA]</scope>
    <source>
        <strain evidence="4">Ind11</strain>
    </source>
</reference>
<dbReference type="EMBL" id="LDXT01000091">
    <property type="protein sequence ID" value="KRT54388.1"/>
    <property type="molecule type" value="Genomic_DNA"/>
</dbReference>
<comment type="similarity">
    <text evidence="1">Belongs to the CapA family.</text>
</comment>